<dbReference type="Proteomes" id="UP000005387">
    <property type="component" value="Unassembled WGS sequence"/>
</dbReference>
<evidence type="ECO:0000313" key="8">
    <source>
        <dbReference type="Proteomes" id="UP000005387"/>
    </source>
</evidence>
<dbReference type="PANTHER" id="PTHR43229">
    <property type="entry name" value="NODULATION PROTEIN J"/>
    <property type="match status" value="1"/>
</dbReference>
<dbReference type="STRING" id="717606.PaecuDRAFT_1672"/>
<sequence length="278" mass="30965">MNPTEAPDSRAAMSAPSAWTTAKPSSIAGRLGAFWTELTYLLRIQYAEVRETWMWVIVLASVFPFTTLLFMKFFLESPSEDAVMRIVSGNIIFPIIIMGINGLGNHIAWSRQQGHFTYYASLPISKINFLFAFMLRGFLMTIPSVIIMTIVGQLVFDVHIHLSFGLIPMVLLSVAGSAGFGTLIGFLSPNQDLANMLTNLLMVFLNFLTPVMIDINQLPAPLQIISYLFPTTYAADGLRLLFQGSWTMGVTVDALVLLGFISASLWLVSHKMDWRLEK</sequence>
<evidence type="ECO:0000256" key="3">
    <source>
        <dbReference type="ARBA" id="ARBA00022989"/>
    </source>
</evidence>
<comment type="similarity">
    <text evidence="5">Belongs to the ABC-2 integral membrane protein family.</text>
</comment>
<dbReference type="GO" id="GO:0005886">
    <property type="term" value="C:plasma membrane"/>
    <property type="evidence" value="ECO:0007669"/>
    <property type="project" value="UniProtKB-SubCell"/>
</dbReference>
<evidence type="ECO:0000256" key="2">
    <source>
        <dbReference type="ARBA" id="ARBA00022692"/>
    </source>
</evidence>
<keyword evidence="4 5" id="KW-0472">Membrane</keyword>
<dbReference type="GO" id="GO:0140359">
    <property type="term" value="F:ABC-type transporter activity"/>
    <property type="evidence" value="ECO:0007669"/>
    <property type="project" value="InterPro"/>
</dbReference>
<dbReference type="InterPro" id="IPR047817">
    <property type="entry name" value="ABC2_TM_bact-type"/>
</dbReference>
<evidence type="ECO:0000259" key="6">
    <source>
        <dbReference type="PROSITE" id="PS51012"/>
    </source>
</evidence>
<feature type="transmembrane region" description="Helical" evidence="5">
    <location>
        <begin position="162"/>
        <end position="186"/>
    </location>
</feature>
<reference evidence="7 8" key="1">
    <citation type="submission" date="2010-07" db="EMBL/GenBank/DDBJ databases">
        <title>The draft genome of Paenibacillus curdlanolyticus YK9.</title>
        <authorList>
            <consortium name="US DOE Joint Genome Institute (JGI-PGF)"/>
            <person name="Lucas S."/>
            <person name="Copeland A."/>
            <person name="Lapidus A."/>
            <person name="Cheng J.-F."/>
            <person name="Bruce D."/>
            <person name="Goodwin L."/>
            <person name="Pitluck S."/>
            <person name="Land M.L."/>
            <person name="Hauser L."/>
            <person name="Chang Y.-J."/>
            <person name="Jeffries C."/>
            <person name="Anderson I.J."/>
            <person name="Johnson E."/>
            <person name="Loganathan U."/>
            <person name="Mulhopadhyay B."/>
            <person name="Kyrpides N."/>
            <person name="Woyke T.J."/>
        </authorList>
    </citation>
    <scope>NUCLEOTIDE SEQUENCE [LARGE SCALE GENOMIC DNA]</scope>
    <source>
        <strain evidence="7 8">YK9</strain>
    </source>
</reference>
<dbReference type="RefSeq" id="WP_006037683.1">
    <property type="nucleotide sequence ID" value="NZ_AEDD01000004.1"/>
</dbReference>
<dbReference type="AlphaFoldDB" id="E0I7S1"/>
<evidence type="ECO:0000256" key="4">
    <source>
        <dbReference type="ARBA" id="ARBA00023136"/>
    </source>
</evidence>
<name>E0I7S1_9BACL</name>
<feature type="domain" description="ABC transmembrane type-2" evidence="6">
    <location>
        <begin position="51"/>
        <end position="273"/>
    </location>
</feature>
<dbReference type="InterPro" id="IPR013525">
    <property type="entry name" value="ABC2_TM"/>
</dbReference>
<comment type="subcellular location">
    <subcellularLocation>
        <location evidence="5">Cell membrane</location>
        <topology evidence="5">Multi-pass membrane protein</topology>
    </subcellularLocation>
    <subcellularLocation>
        <location evidence="1">Membrane</location>
        <topology evidence="1">Multi-pass membrane protein</topology>
    </subcellularLocation>
</comment>
<dbReference type="PROSITE" id="PS51012">
    <property type="entry name" value="ABC_TM2"/>
    <property type="match status" value="1"/>
</dbReference>
<keyword evidence="2 5" id="KW-0812">Transmembrane</keyword>
<keyword evidence="8" id="KW-1185">Reference proteome</keyword>
<evidence type="ECO:0000256" key="1">
    <source>
        <dbReference type="ARBA" id="ARBA00004141"/>
    </source>
</evidence>
<dbReference type="Pfam" id="PF01061">
    <property type="entry name" value="ABC2_membrane"/>
    <property type="match status" value="1"/>
</dbReference>
<dbReference type="PANTHER" id="PTHR43229:SF2">
    <property type="entry name" value="NODULATION PROTEIN J"/>
    <property type="match status" value="1"/>
</dbReference>
<dbReference type="InterPro" id="IPR051784">
    <property type="entry name" value="Nod_factor_ABC_transporter"/>
</dbReference>
<keyword evidence="5" id="KW-0813">Transport</keyword>
<evidence type="ECO:0000256" key="5">
    <source>
        <dbReference type="RuleBase" id="RU361157"/>
    </source>
</evidence>
<gene>
    <name evidence="7" type="ORF">PaecuDRAFT_1672</name>
</gene>
<keyword evidence="3 5" id="KW-1133">Transmembrane helix</keyword>
<protein>
    <recommendedName>
        <fullName evidence="5">Transport permease protein</fullName>
    </recommendedName>
</protein>
<dbReference type="EMBL" id="AEDD01000004">
    <property type="protein sequence ID" value="EFM11226.1"/>
    <property type="molecule type" value="Genomic_DNA"/>
</dbReference>
<dbReference type="eggNOG" id="COG0842">
    <property type="taxonomic scope" value="Bacteria"/>
</dbReference>
<feature type="transmembrane region" description="Helical" evidence="5">
    <location>
        <begin position="87"/>
        <end position="108"/>
    </location>
</feature>
<evidence type="ECO:0000313" key="7">
    <source>
        <dbReference type="EMBL" id="EFM11226.1"/>
    </source>
</evidence>
<proteinExistence type="inferred from homology"/>
<organism evidence="7 8">
    <name type="scientific">Paenibacillus curdlanolyticus YK9</name>
    <dbReference type="NCBI Taxonomy" id="717606"/>
    <lineage>
        <taxon>Bacteria</taxon>
        <taxon>Bacillati</taxon>
        <taxon>Bacillota</taxon>
        <taxon>Bacilli</taxon>
        <taxon>Bacillales</taxon>
        <taxon>Paenibacillaceae</taxon>
        <taxon>Paenibacillus</taxon>
    </lineage>
</organism>
<feature type="transmembrane region" description="Helical" evidence="5">
    <location>
        <begin position="129"/>
        <end position="156"/>
    </location>
</feature>
<feature type="transmembrane region" description="Helical" evidence="5">
    <location>
        <begin position="246"/>
        <end position="268"/>
    </location>
</feature>
<accession>E0I7S1</accession>
<keyword evidence="5" id="KW-1003">Cell membrane</keyword>
<feature type="transmembrane region" description="Helical" evidence="5">
    <location>
        <begin position="193"/>
        <end position="213"/>
    </location>
</feature>
<feature type="transmembrane region" description="Helical" evidence="5">
    <location>
        <begin position="53"/>
        <end position="75"/>
    </location>
</feature>